<evidence type="ECO:0000313" key="4">
    <source>
        <dbReference type="Proteomes" id="UP000812287"/>
    </source>
</evidence>
<gene>
    <name evidence="3" type="ORF">BT62DRAFT_924541</name>
</gene>
<evidence type="ECO:0000256" key="1">
    <source>
        <dbReference type="SAM" id="MobiDB-lite"/>
    </source>
</evidence>
<evidence type="ECO:0000256" key="2">
    <source>
        <dbReference type="SAM" id="Phobius"/>
    </source>
</evidence>
<dbReference type="GeneID" id="66106923"/>
<keyword evidence="2" id="KW-0472">Membrane</keyword>
<dbReference type="RefSeq" id="XP_043033219.1">
    <property type="nucleotide sequence ID" value="XM_043184626.1"/>
</dbReference>
<protein>
    <submittedName>
        <fullName evidence="3">Uncharacterized protein</fullName>
    </submittedName>
</protein>
<feature type="compositionally biased region" description="Polar residues" evidence="1">
    <location>
        <begin position="1"/>
        <end position="10"/>
    </location>
</feature>
<keyword evidence="4" id="KW-1185">Reference proteome</keyword>
<feature type="region of interest" description="Disordered" evidence="1">
    <location>
        <begin position="117"/>
        <end position="161"/>
    </location>
</feature>
<dbReference type="EMBL" id="MU250586">
    <property type="protein sequence ID" value="KAG7439719.1"/>
    <property type="molecule type" value="Genomic_DNA"/>
</dbReference>
<comment type="caution">
    <text evidence="3">The sequence shown here is derived from an EMBL/GenBank/DDBJ whole genome shotgun (WGS) entry which is preliminary data.</text>
</comment>
<dbReference type="OrthoDB" id="3001433at2759"/>
<name>A0A9P7VFF5_9AGAR</name>
<reference evidence="3" key="1">
    <citation type="submission" date="2020-11" db="EMBL/GenBank/DDBJ databases">
        <title>Adaptations for nitrogen fixation in a non-lichenized fungal sporocarp promotes dispersal by wood-feeding termites.</title>
        <authorList>
            <consortium name="DOE Joint Genome Institute"/>
            <person name="Koch R.A."/>
            <person name="Yoon G."/>
            <person name="Arayal U."/>
            <person name="Lail K."/>
            <person name="Amirebrahimi M."/>
            <person name="Labutti K."/>
            <person name="Lipzen A."/>
            <person name="Riley R."/>
            <person name="Barry K."/>
            <person name="Henrissat B."/>
            <person name="Grigoriev I.V."/>
            <person name="Herr J.R."/>
            <person name="Aime M.C."/>
        </authorList>
    </citation>
    <scope>NUCLEOTIDE SEQUENCE</scope>
    <source>
        <strain evidence="3">MCA 3950</strain>
    </source>
</reference>
<dbReference type="Proteomes" id="UP000812287">
    <property type="component" value="Unassembled WGS sequence"/>
</dbReference>
<evidence type="ECO:0000313" key="3">
    <source>
        <dbReference type="EMBL" id="KAG7439719.1"/>
    </source>
</evidence>
<organism evidence="3 4">
    <name type="scientific">Guyanagaster necrorhizus</name>
    <dbReference type="NCBI Taxonomy" id="856835"/>
    <lineage>
        <taxon>Eukaryota</taxon>
        <taxon>Fungi</taxon>
        <taxon>Dikarya</taxon>
        <taxon>Basidiomycota</taxon>
        <taxon>Agaricomycotina</taxon>
        <taxon>Agaricomycetes</taxon>
        <taxon>Agaricomycetidae</taxon>
        <taxon>Agaricales</taxon>
        <taxon>Marasmiineae</taxon>
        <taxon>Physalacriaceae</taxon>
        <taxon>Guyanagaster</taxon>
    </lineage>
</organism>
<feature type="region of interest" description="Disordered" evidence="1">
    <location>
        <begin position="1"/>
        <end position="87"/>
    </location>
</feature>
<sequence>MFRSPSLQSHETQRSADALPMHYSGSDTSRRSTDSGSPTDFYPPSPRDGSQTQRASDAGGLSINERYPSKTRAGHYTPEVPPLPFIPPDDISLRTTFARPLSDPDLTPAKLDLASSLERSRIDDSRTQSLGPGLPHVSRAPTTYARSTPALSPVPEQSTDMMSNSRGLVHYAPPTTVSPVAHQPQPYQQGFDASGRPILYRNCVPIVTTAAPDMFRDMHSASEVLSREGIDRIDRDLDGSFYAFSRSFPRGTDVTALWRQLYGAMMRASLLPHQGEDPSPIVMPKNASTNRGRAGGMIGIIIVTVINFTWIWLFR</sequence>
<feature type="compositionally biased region" description="Polar residues" evidence="1">
    <location>
        <begin position="140"/>
        <end position="161"/>
    </location>
</feature>
<feature type="transmembrane region" description="Helical" evidence="2">
    <location>
        <begin position="294"/>
        <end position="314"/>
    </location>
</feature>
<keyword evidence="2" id="KW-0812">Transmembrane</keyword>
<proteinExistence type="predicted"/>
<accession>A0A9P7VFF5</accession>
<keyword evidence="2" id="KW-1133">Transmembrane helix</keyword>
<dbReference type="AlphaFoldDB" id="A0A9P7VFF5"/>